<feature type="domain" description="DinB-like" evidence="1">
    <location>
        <begin position="18"/>
        <end position="160"/>
    </location>
</feature>
<dbReference type="InterPro" id="IPR024775">
    <property type="entry name" value="DinB-like"/>
</dbReference>
<comment type="caution">
    <text evidence="2">The sequence shown here is derived from an EMBL/GenBank/DDBJ whole genome shotgun (WGS) entry which is preliminary data.</text>
</comment>
<dbReference type="EMBL" id="BARS01015856">
    <property type="protein sequence ID" value="GAF95152.1"/>
    <property type="molecule type" value="Genomic_DNA"/>
</dbReference>
<organism evidence="2">
    <name type="scientific">marine sediment metagenome</name>
    <dbReference type="NCBI Taxonomy" id="412755"/>
    <lineage>
        <taxon>unclassified sequences</taxon>
        <taxon>metagenomes</taxon>
        <taxon>ecological metagenomes</taxon>
    </lineage>
</organism>
<gene>
    <name evidence="2" type="ORF">S01H1_26180</name>
</gene>
<sequence>MKWHDLLADAYGRLPEFLNNVLRGLTQDNLNWQPRPGCNSIGWLTWHLTRQQDAQIALLMNEDQLWIRDGWSSRFNRPPDPKDIGFGHTPEQVSSFKSPDSQTMLDYHHAVLERTKRYLVTLSQTDLDRELHEPWFQPLPTVGVRLVSILEDSLLHAGQAAYLRGLLQGKGWQEY</sequence>
<reference evidence="2" key="1">
    <citation type="journal article" date="2014" name="Front. Microbiol.">
        <title>High frequency of phylogenetically diverse reductive dehalogenase-homologous genes in deep subseafloor sedimentary metagenomes.</title>
        <authorList>
            <person name="Kawai M."/>
            <person name="Futagami T."/>
            <person name="Toyoda A."/>
            <person name="Takaki Y."/>
            <person name="Nishi S."/>
            <person name="Hori S."/>
            <person name="Arai W."/>
            <person name="Tsubouchi T."/>
            <person name="Morono Y."/>
            <person name="Uchiyama I."/>
            <person name="Ito T."/>
            <person name="Fujiyama A."/>
            <person name="Inagaki F."/>
            <person name="Takami H."/>
        </authorList>
    </citation>
    <scope>NUCLEOTIDE SEQUENCE</scope>
    <source>
        <strain evidence="2">Expedition CK06-06</strain>
    </source>
</reference>
<protein>
    <recommendedName>
        <fullName evidence="1">DinB-like domain-containing protein</fullName>
    </recommendedName>
</protein>
<proteinExistence type="predicted"/>
<evidence type="ECO:0000259" key="1">
    <source>
        <dbReference type="Pfam" id="PF12867"/>
    </source>
</evidence>
<dbReference type="Pfam" id="PF12867">
    <property type="entry name" value="DinB_2"/>
    <property type="match status" value="1"/>
</dbReference>
<dbReference type="SUPFAM" id="SSF109854">
    <property type="entry name" value="DinB/YfiT-like putative metalloenzymes"/>
    <property type="match status" value="1"/>
</dbReference>
<dbReference type="AlphaFoldDB" id="X0U430"/>
<dbReference type="NCBIfam" id="NF047843">
    <property type="entry name" value="MST_Rv0443"/>
    <property type="match status" value="1"/>
</dbReference>
<dbReference type="Gene3D" id="1.20.120.450">
    <property type="entry name" value="dinb family like domain"/>
    <property type="match status" value="1"/>
</dbReference>
<evidence type="ECO:0000313" key="2">
    <source>
        <dbReference type="EMBL" id="GAF95152.1"/>
    </source>
</evidence>
<name>X0U430_9ZZZZ</name>
<dbReference type="InterPro" id="IPR034660">
    <property type="entry name" value="DinB/YfiT-like"/>
</dbReference>
<accession>X0U430</accession>